<dbReference type="EMBL" id="CP083681">
    <property type="protein sequence ID" value="UYU70375.1"/>
    <property type="molecule type" value="Genomic_DNA"/>
</dbReference>
<dbReference type="InterPro" id="IPR025396">
    <property type="entry name" value="DUF4302"/>
</dbReference>
<sequence>MKKNIMIYLLMALVCFGLQSCLFQEEDYFDDSSANRATEEVKQYSELLESASNGWRMEYYIGQDYALGGITLLCKFDGQRVTMASQGYEGDETISSLYKVVSEEATMLTFDTYNAFIHAYAKPQGGGSNPNANLQGDYEFIIKEASAEKIVMQGKKYGNTIVMYALPDDLNWEAYINSVNKVEEDAFFNKYQLLVDGHLAGVMQQSYYTFVIAYNDENGNIAQKQEPFLFTTDGIRFREPVLLAGVTVQNFKWDSTIESFTCVDEGVKNVVVKGVYPEGYIKYDDYLGNYLLTCERYQNGKSESVELPISIVEDIADKSYKLKGLIGDLLLTYDKAEGTMAFKTQQVGLLSGYYLGCTTSNSAWGSFYPTYVSYQLGVMFGLVAVVQQAPFGFTFEDDGIFQQMSGKGKADNLIFDRYSSPDYGEAAFVQGVACIYEYMSFMKVEE</sequence>
<evidence type="ECO:0000313" key="6">
    <source>
        <dbReference type="EMBL" id="UYU70375.1"/>
    </source>
</evidence>
<reference evidence="6" key="4">
    <citation type="submission" date="2021-06" db="EMBL/GenBank/DDBJ databases">
        <title>Interrogation of the integrated mobile genetic elements in gut-associated Bacteroides with a consensus prediction approach.</title>
        <authorList>
            <person name="Campbell D.E."/>
            <person name="Leigh J.R."/>
            <person name="Kim T."/>
            <person name="England W."/>
            <person name="Whitaker R.J."/>
            <person name="Degnan P.H."/>
        </authorList>
    </citation>
    <scope>NUCLEOTIDE SEQUENCE</scope>
    <source>
        <strain evidence="6">VPI-BTDOT2</strain>
    </source>
</reference>
<organism evidence="4 7">
    <name type="scientific">Bacteroides thetaiotaomicron</name>
    <dbReference type="NCBI Taxonomy" id="818"/>
    <lineage>
        <taxon>Bacteria</taxon>
        <taxon>Pseudomonadati</taxon>
        <taxon>Bacteroidota</taxon>
        <taxon>Bacteroidia</taxon>
        <taxon>Bacteroidales</taxon>
        <taxon>Bacteroidaceae</taxon>
        <taxon>Bacteroides</taxon>
    </lineage>
</organism>
<gene>
    <name evidence="3" type="ORF">BatF92_45000</name>
    <name evidence="4" type="ORF">ERS852557_02606</name>
    <name evidence="5" type="ORF">KHY35_00900</name>
    <name evidence="6" type="ORF">KQP59_19145</name>
</gene>
<dbReference type="EMBL" id="JAGZEE010000001">
    <property type="protein sequence ID" value="MBS5409266.1"/>
    <property type="molecule type" value="Genomic_DNA"/>
</dbReference>
<evidence type="ECO:0000313" key="3">
    <source>
        <dbReference type="EMBL" id="BCA52558.1"/>
    </source>
</evidence>
<dbReference type="Proteomes" id="UP001156216">
    <property type="component" value="Chromosome"/>
</dbReference>
<dbReference type="PROSITE" id="PS51257">
    <property type="entry name" value="PROKAR_LIPOPROTEIN"/>
    <property type="match status" value="1"/>
</dbReference>
<reference evidence="4 7" key="1">
    <citation type="submission" date="2015-09" db="EMBL/GenBank/DDBJ databases">
        <authorList>
            <consortium name="Pathogen Informatics"/>
        </authorList>
    </citation>
    <scope>NUCLEOTIDE SEQUENCE [LARGE SCALE GENOMIC DNA]</scope>
    <source>
        <strain evidence="4 7">2789STDY5834945</strain>
    </source>
</reference>
<evidence type="ECO:0000313" key="4">
    <source>
        <dbReference type="EMBL" id="CUQ06058.1"/>
    </source>
</evidence>
<dbReference type="EMBL" id="CZBI01000003">
    <property type="protein sequence ID" value="CUQ06058.1"/>
    <property type="molecule type" value="Genomic_DNA"/>
</dbReference>
<name>A0A174TDP8_BACT4</name>
<dbReference type="EMBL" id="AP022660">
    <property type="protein sequence ID" value="BCA52558.1"/>
    <property type="molecule type" value="Genomic_DNA"/>
</dbReference>
<feature type="signal peptide" evidence="1">
    <location>
        <begin position="1"/>
        <end position="23"/>
    </location>
</feature>
<dbReference type="Proteomes" id="UP000095541">
    <property type="component" value="Unassembled WGS sequence"/>
</dbReference>
<keyword evidence="1" id="KW-0732">Signal</keyword>
<reference evidence="3 8" key="2">
    <citation type="submission" date="2020-02" db="EMBL/GenBank/DDBJ databases">
        <title>Whole-genome sequencing and comparative analysis of the genomes of Bacteroides thetaiotaomicron and Escherichia coli isolated from a healthy resident in Vietnam.</title>
        <authorList>
            <person name="Mohsin M."/>
            <person name="Tanaka K."/>
            <person name="Kawahara R."/>
            <person name="Kondo S."/>
            <person name="Noguchi H."/>
            <person name="Motooka D."/>
            <person name="Nakamura S."/>
            <person name="Khong D.T."/>
            <person name="Nguyen T.N."/>
            <person name="Tran H.T."/>
            <person name="Yamamoto Y."/>
        </authorList>
    </citation>
    <scope>NUCLEOTIDE SEQUENCE [LARGE SCALE GENOMIC DNA]</scope>
    <source>
        <strain evidence="3 8">F9-2</strain>
    </source>
</reference>
<evidence type="ECO:0000259" key="2">
    <source>
        <dbReference type="Pfam" id="PF16377"/>
    </source>
</evidence>
<dbReference type="Pfam" id="PF14135">
    <property type="entry name" value="DUF4302"/>
    <property type="match status" value="1"/>
</dbReference>
<feature type="domain" description="DUF4987" evidence="2">
    <location>
        <begin position="264"/>
        <end position="373"/>
    </location>
</feature>
<feature type="chain" id="PRO_5040569528" evidence="1">
    <location>
        <begin position="24"/>
        <end position="446"/>
    </location>
</feature>
<proteinExistence type="predicted"/>
<evidence type="ECO:0000256" key="1">
    <source>
        <dbReference type="SAM" id="SignalP"/>
    </source>
</evidence>
<dbReference type="Pfam" id="PF16377">
    <property type="entry name" value="DUF4987"/>
    <property type="match status" value="1"/>
</dbReference>
<evidence type="ECO:0000313" key="5">
    <source>
        <dbReference type="EMBL" id="MBS5409266.1"/>
    </source>
</evidence>
<dbReference type="RefSeq" id="WP_022471739.1">
    <property type="nucleotide sequence ID" value="NZ_AP022660.1"/>
</dbReference>
<dbReference type="Proteomes" id="UP000500882">
    <property type="component" value="Chromosome"/>
</dbReference>
<dbReference type="InterPro" id="IPR032271">
    <property type="entry name" value="DUF4987"/>
</dbReference>
<protein>
    <submittedName>
        <fullName evidence="5">DUF4302 domain-containing protein</fullName>
    </submittedName>
</protein>
<dbReference type="Proteomes" id="UP000782901">
    <property type="component" value="Unassembled WGS sequence"/>
</dbReference>
<dbReference type="AlphaFoldDB" id="A0A174TDP8"/>
<reference evidence="5" key="3">
    <citation type="submission" date="2021-02" db="EMBL/GenBank/DDBJ databases">
        <title>Infant gut strain persistence is associated with maternal origin, phylogeny, and functional potential including surface adhesion and iron acquisition.</title>
        <authorList>
            <person name="Lou Y.C."/>
        </authorList>
    </citation>
    <scope>NUCLEOTIDE SEQUENCE</scope>
    <source>
        <strain evidence="5">L3_082_243G1_dasL3_082_243G1_maxbin2.maxbin.015s ta_sub</strain>
    </source>
</reference>
<evidence type="ECO:0000313" key="8">
    <source>
        <dbReference type="Proteomes" id="UP000500882"/>
    </source>
</evidence>
<evidence type="ECO:0000313" key="7">
    <source>
        <dbReference type="Proteomes" id="UP000095541"/>
    </source>
</evidence>
<accession>A0A174TDP8</accession>